<comment type="caution">
    <text evidence="2">The sequence shown here is derived from an EMBL/GenBank/DDBJ whole genome shotgun (WGS) entry which is preliminary data.</text>
</comment>
<dbReference type="PATRIC" id="fig|1476583.3.peg.2872"/>
<dbReference type="STRING" id="1476583.DEIPH_ctg052orf0005"/>
<protein>
    <submittedName>
        <fullName evidence="2">Uncharacterized protein</fullName>
    </submittedName>
</protein>
<evidence type="ECO:0000313" key="3">
    <source>
        <dbReference type="Proteomes" id="UP000020492"/>
    </source>
</evidence>
<name>A0A016QLT5_9DEIO</name>
<dbReference type="AlphaFoldDB" id="A0A016QLT5"/>
<feature type="compositionally biased region" description="Basic and acidic residues" evidence="1">
    <location>
        <begin position="549"/>
        <end position="562"/>
    </location>
</feature>
<accession>A0A016QLT5</accession>
<dbReference type="EMBL" id="JHAC01000050">
    <property type="protein sequence ID" value="EYB67013.1"/>
    <property type="molecule type" value="Genomic_DNA"/>
</dbReference>
<organism evidence="2 3">
    <name type="scientific">Deinococcus phoenicis</name>
    <dbReference type="NCBI Taxonomy" id="1476583"/>
    <lineage>
        <taxon>Bacteria</taxon>
        <taxon>Thermotogati</taxon>
        <taxon>Deinococcota</taxon>
        <taxon>Deinococci</taxon>
        <taxon>Deinococcales</taxon>
        <taxon>Deinococcaceae</taxon>
        <taxon>Deinococcus</taxon>
    </lineage>
</organism>
<gene>
    <name evidence="2" type="ORF">DEIPH_ctg052orf0005</name>
</gene>
<evidence type="ECO:0000256" key="1">
    <source>
        <dbReference type="SAM" id="MobiDB-lite"/>
    </source>
</evidence>
<feature type="region of interest" description="Disordered" evidence="1">
    <location>
        <begin position="508"/>
        <end position="565"/>
    </location>
</feature>
<dbReference type="Proteomes" id="UP000020492">
    <property type="component" value="Unassembled WGS sequence"/>
</dbReference>
<evidence type="ECO:0000313" key="2">
    <source>
        <dbReference type="EMBL" id="EYB67013.1"/>
    </source>
</evidence>
<reference evidence="2 3" key="1">
    <citation type="submission" date="2014-03" db="EMBL/GenBank/DDBJ databases">
        <title>Draft genome sequence of Deinococcus phoenicis 1P10ME.</title>
        <authorList>
            <person name="Stepanov V.G."/>
            <person name="Vaishampayan P."/>
            <person name="Venkateswaran K."/>
            <person name="Fox G.E."/>
        </authorList>
    </citation>
    <scope>NUCLEOTIDE SEQUENCE [LARGE SCALE GENOMIC DNA]</scope>
    <source>
        <strain evidence="2 3">1P10ME</strain>
    </source>
</reference>
<feature type="region of interest" description="Disordered" evidence="1">
    <location>
        <begin position="22"/>
        <end position="47"/>
    </location>
</feature>
<sequence>MRALLDLVGEGCCCCCDKEGEPATRSRTGVPSLAGHLPLSPPGRTAQTGRLEMPPLKLRPVLDESFVPPVPSWDSPQRPGAWGAGFIPGVLDGPSPRVFTHERVGEADPLPDSGPFFPPTFQRPDGTSVALPGGPLRVRVGEGALAVDLTPRTLYPAGWAYAYDPYGPYQLGVYHPRGDIQPTPDALSPFGALPGLLVPPPGATLPLTFPAIRFRTGARGSETAAPLLEWERLPDAALFLSTGEEWPAFDAIGTRWRERVVVGTWPEVPAQGPEIVTERRGPITRGVLQARANDPGSGDVTSLQVYREERPSAEGGTRYWTVGVTGTEWVEGAEWQVGVVLQLRTSGDPYPWHDYSCSWVNSMPRETVPPPELPWSERTWATPDGQVTWTPGTATQAGTLSAYGHTLAGGTWAGLSPPVTPGGALPDPGQAVVLHERGGTVTALWPGGRRESGTRAAFEAGGLRCAAGAFRQFSPVGLGSNVWPPQWAWAVTGEDEARALTAWDAWRDSTPREWPGRPKRRPPPGHALSPPAALRPPLGVTLATTGRVPRGEEPLKARDGRRQPPWQVPATVEVQGEGWTPSAAALAALAKPMLYPPGGQEERLDDTTSARGTLRVTWAGERLPDGGTRRELRAALLFRAKVPAGQLPTLTVNGLAATVRPLGRNAGTRGWHPYLATWGALYAPVAASPLTLTCSAPMTRLLLARIGLGETGGGVEG</sequence>
<proteinExistence type="predicted"/>
<keyword evidence="3" id="KW-1185">Reference proteome</keyword>
<feature type="compositionally biased region" description="Low complexity" evidence="1">
    <location>
        <begin position="527"/>
        <end position="538"/>
    </location>
</feature>